<feature type="region of interest" description="Disordered" evidence="1">
    <location>
        <begin position="1"/>
        <end position="45"/>
    </location>
</feature>
<name>A0AAW3TVS9_9SPHN</name>
<sequence>MSADTKPQRRSLTGGLGAIRNTPSEETSIDQAARPTAPKGFDSVPVPVGEVDRLRANQAPEAPRRVRGGGRSMPFSLKLRPDTLEYIYAIANDRNIPLAQVIEELVDAHSKAFPTR</sequence>
<dbReference type="RefSeq" id="WP_147035687.1">
    <property type="nucleotide sequence ID" value="NZ_JACIDB010000013.1"/>
</dbReference>
<reference evidence="2 3" key="1">
    <citation type="submission" date="2020-08" db="EMBL/GenBank/DDBJ databases">
        <title>Genomic Encyclopedia of Type Strains, Phase IV (KMG-IV): sequencing the most valuable type-strain genomes for metagenomic binning, comparative biology and taxonomic classification.</title>
        <authorList>
            <person name="Goeker M."/>
        </authorList>
    </citation>
    <scope>NUCLEOTIDE SEQUENCE [LARGE SCALE GENOMIC DNA]</scope>
    <source>
        <strain evidence="2 3">DSM 15581</strain>
    </source>
</reference>
<dbReference type="Proteomes" id="UP000528945">
    <property type="component" value="Unassembled WGS sequence"/>
</dbReference>
<feature type="compositionally biased region" description="Polar residues" evidence="1">
    <location>
        <begin position="21"/>
        <end position="30"/>
    </location>
</feature>
<accession>A0AAW3TVS9</accession>
<protein>
    <recommendedName>
        <fullName evidence="4">Stability/partitioning determinant</fullName>
    </recommendedName>
</protein>
<gene>
    <name evidence="2" type="ORF">GGR47_003529</name>
</gene>
<organism evidence="2 3">
    <name type="scientific">Sphingomonas aquatilis</name>
    <dbReference type="NCBI Taxonomy" id="93063"/>
    <lineage>
        <taxon>Bacteria</taxon>
        <taxon>Pseudomonadati</taxon>
        <taxon>Pseudomonadota</taxon>
        <taxon>Alphaproteobacteria</taxon>
        <taxon>Sphingomonadales</taxon>
        <taxon>Sphingomonadaceae</taxon>
        <taxon>Sphingomonas</taxon>
    </lineage>
</organism>
<evidence type="ECO:0000313" key="3">
    <source>
        <dbReference type="Proteomes" id="UP000528945"/>
    </source>
</evidence>
<proteinExistence type="predicted"/>
<evidence type="ECO:0000256" key="1">
    <source>
        <dbReference type="SAM" id="MobiDB-lite"/>
    </source>
</evidence>
<evidence type="ECO:0008006" key="4">
    <source>
        <dbReference type="Google" id="ProtNLM"/>
    </source>
</evidence>
<keyword evidence="3" id="KW-1185">Reference proteome</keyword>
<dbReference type="EMBL" id="JACIDB010000013">
    <property type="protein sequence ID" value="MBB3877261.1"/>
    <property type="molecule type" value="Genomic_DNA"/>
</dbReference>
<evidence type="ECO:0000313" key="2">
    <source>
        <dbReference type="EMBL" id="MBB3877261.1"/>
    </source>
</evidence>
<comment type="caution">
    <text evidence="2">The sequence shown here is derived from an EMBL/GenBank/DDBJ whole genome shotgun (WGS) entry which is preliminary data.</text>
</comment>
<dbReference type="AlphaFoldDB" id="A0AAW3TVS9"/>